<feature type="compositionally biased region" description="Basic and acidic residues" evidence="1">
    <location>
        <begin position="139"/>
        <end position="150"/>
    </location>
</feature>
<keyword evidence="3" id="KW-0732">Signal</keyword>
<proteinExistence type="predicted"/>
<dbReference type="Proteomes" id="UP000747542">
    <property type="component" value="Unassembled WGS sequence"/>
</dbReference>
<dbReference type="EMBL" id="JAHLQT010011563">
    <property type="protein sequence ID" value="KAG7172318.1"/>
    <property type="molecule type" value="Genomic_DNA"/>
</dbReference>
<feature type="region of interest" description="Disordered" evidence="1">
    <location>
        <begin position="128"/>
        <end position="150"/>
    </location>
</feature>
<evidence type="ECO:0000256" key="3">
    <source>
        <dbReference type="SAM" id="SignalP"/>
    </source>
</evidence>
<reference evidence="5" key="1">
    <citation type="journal article" date="2021" name="Sci. Adv.">
        <title>The American lobster genome reveals insights on longevity, neural, and immune adaptations.</title>
        <authorList>
            <person name="Polinski J.M."/>
            <person name="Zimin A.V."/>
            <person name="Clark K.F."/>
            <person name="Kohn A.B."/>
            <person name="Sadowski N."/>
            <person name="Timp W."/>
            <person name="Ptitsyn A."/>
            <person name="Khanna P."/>
            <person name="Romanova D.Y."/>
            <person name="Williams P."/>
            <person name="Greenwood S.J."/>
            <person name="Moroz L.L."/>
            <person name="Walt D.R."/>
            <person name="Bodnar A.G."/>
        </authorList>
    </citation>
    <scope>NUCLEOTIDE SEQUENCE</scope>
    <source>
        <strain evidence="5">GMGI-L3</strain>
    </source>
</reference>
<dbReference type="AlphaFoldDB" id="A0A8J5N2U7"/>
<dbReference type="PROSITE" id="PS50093">
    <property type="entry name" value="PKD"/>
    <property type="match status" value="1"/>
</dbReference>
<accession>A0A8J5N2U7</accession>
<keyword evidence="6" id="KW-1185">Reference proteome</keyword>
<organism evidence="5 6">
    <name type="scientific">Homarus americanus</name>
    <name type="common">American lobster</name>
    <dbReference type="NCBI Taxonomy" id="6706"/>
    <lineage>
        <taxon>Eukaryota</taxon>
        <taxon>Metazoa</taxon>
        <taxon>Ecdysozoa</taxon>
        <taxon>Arthropoda</taxon>
        <taxon>Crustacea</taxon>
        <taxon>Multicrustacea</taxon>
        <taxon>Malacostraca</taxon>
        <taxon>Eumalacostraca</taxon>
        <taxon>Eucarida</taxon>
        <taxon>Decapoda</taxon>
        <taxon>Pleocyemata</taxon>
        <taxon>Astacidea</taxon>
        <taxon>Nephropoidea</taxon>
        <taxon>Nephropidae</taxon>
        <taxon>Homarus</taxon>
    </lineage>
</organism>
<evidence type="ECO:0000256" key="1">
    <source>
        <dbReference type="SAM" id="MobiDB-lite"/>
    </source>
</evidence>
<evidence type="ECO:0000313" key="5">
    <source>
        <dbReference type="EMBL" id="KAG7172318.1"/>
    </source>
</evidence>
<keyword evidence="2" id="KW-0472">Membrane</keyword>
<evidence type="ECO:0000256" key="2">
    <source>
        <dbReference type="SAM" id="Phobius"/>
    </source>
</evidence>
<feature type="signal peptide" evidence="3">
    <location>
        <begin position="1"/>
        <end position="17"/>
    </location>
</feature>
<gene>
    <name evidence="5" type="ORF">Hamer_G009683</name>
</gene>
<feature type="chain" id="PRO_5035199049" description="PKD domain-containing protein" evidence="3">
    <location>
        <begin position="18"/>
        <end position="190"/>
    </location>
</feature>
<name>A0A8J5N2U7_HOMAM</name>
<protein>
    <recommendedName>
        <fullName evidence="4">PKD domain-containing protein</fullName>
    </recommendedName>
</protein>
<dbReference type="InterPro" id="IPR000601">
    <property type="entry name" value="PKD_dom"/>
</dbReference>
<feature type="transmembrane region" description="Helical" evidence="2">
    <location>
        <begin position="157"/>
        <end position="180"/>
    </location>
</feature>
<keyword evidence="2" id="KW-1133">Transmembrane helix</keyword>
<sequence>MLVTVLCWWMLVTAVVASDLPVDEAFEYYDEELIIQNKYVTEVMKAATVEVTVDPHPGRIGEPVSVKIKINNAEHAGVVMYRIDFGDGSSKVRGVLDDSKKVKRSHRYSAKGSYTIEAKVLGLGTPRTRKRTVNITKPPRPDSHDDSVQDNKEKNGLYIGLLVLAALLLVICLVLVGLVHGTTVAIMNAR</sequence>
<keyword evidence="2" id="KW-0812">Transmembrane</keyword>
<evidence type="ECO:0000313" key="6">
    <source>
        <dbReference type="Proteomes" id="UP000747542"/>
    </source>
</evidence>
<feature type="domain" description="PKD" evidence="4">
    <location>
        <begin position="79"/>
        <end position="120"/>
    </location>
</feature>
<comment type="caution">
    <text evidence="5">The sequence shown here is derived from an EMBL/GenBank/DDBJ whole genome shotgun (WGS) entry which is preliminary data.</text>
</comment>
<evidence type="ECO:0000259" key="4">
    <source>
        <dbReference type="PROSITE" id="PS50093"/>
    </source>
</evidence>